<evidence type="ECO:0000256" key="2">
    <source>
        <dbReference type="ARBA" id="ARBA00022692"/>
    </source>
</evidence>
<organism evidence="6 7">
    <name type="scientific">Brevibacillus aydinogluensis</name>
    <dbReference type="NCBI Taxonomy" id="927786"/>
    <lineage>
        <taxon>Bacteria</taxon>
        <taxon>Bacillati</taxon>
        <taxon>Bacillota</taxon>
        <taxon>Bacilli</taxon>
        <taxon>Bacillales</taxon>
        <taxon>Paenibacillaceae</taxon>
        <taxon>Brevibacillus</taxon>
    </lineage>
</organism>
<evidence type="ECO:0000256" key="4">
    <source>
        <dbReference type="ARBA" id="ARBA00023136"/>
    </source>
</evidence>
<sequence length="149" mass="15749">MDVINLVLLALLALGIVGNNPAVSIAVAILLLIRLLHLERTFPFLEQYGLQIGIVVLTIGVLSPLASGKIRPDTILSIFTHWQSVLAVLIGIFVAYLGGKGASLMTQNPLVVTGILLGTIIGVTFFRGVPVGPLIAAGMLAFLLQFLPK</sequence>
<dbReference type="EMBL" id="OY569118">
    <property type="protein sequence ID" value="CAJ1002579.1"/>
    <property type="molecule type" value="Genomic_DNA"/>
</dbReference>
<keyword evidence="3 5" id="KW-1133">Transmembrane helix</keyword>
<comment type="similarity">
    <text evidence="5">Belongs to the UPF0756 family.</text>
</comment>
<dbReference type="GO" id="GO:0005886">
    <property type="term" value="C:plasma membrane"/>
    <property type="evidence" value="ECO:0007669"/>
    <property type="project" value="UniProtKB-SubCell"/>
</dbReference>
<name>A0AA48RHQ3_9BACL</name>
<dbReference type="RefSeq" id="WP_304415479.1">
    <property type="nucleotide sequence ID" value="NZ_OY569118.1"/>
</dbReference>
<evidence type="ECO:0000256" key="1">
    <source>
        <dbReference type="ARBA" id="ARBA00022475"/>
    </source>
</evidence>
<feature type="transmembrane region" description="Helical" evidence="5">
    <location>
        <begin position="109"/>
        <end position="126"/>
    </location>
</feature>
<comment type="subcellular location">
    <subcellularLocation>
        <location evidence="5">Cell membrane</location>
        <topology evidence="5">Multi-pass membrane protein</topology>
    </subcellularLocation>
</comment>
<dbReference type="Proteomes" id="UP001189619">
    <property type="component" value="Chromosome"/>
</dbReference>
<gene>
    <name evidence="6" type="ORF">BSPP4475_09635</name>
</gene>
<keyword evidence="1 5" id="KW-1003">Cell membrane</keyword>
<reference evidence="6" key="1">
    <citation type="submission" date="2023-07" db="EMBL/GenBank/DDBJ databases">
        <authorList>
            <person name="Ivanov I."/>
            <person name="Teneva D."/>
            <person name="Stoikov I."/>
        </authorList>
    </citation>
    <scope>NUCLEOTIDE SEQUENCE</scope>
    <source>
        <strain evidence="6">4475</strain>
    </source>
</reference>
<evidence type="ECO:0000313" key="6">
    <source>
        <dbReference type="EMBL" id="CAJ1002579.1"/>
    </source>
</evidence>
<accession>A0AA48RHQ3</accession>
<keyword evidence="7" id="KW-1185">Reference proteome</keyword>
<evidence type="ECO:0000256" key="3">
    <source>
        <dbReference type="ARBA" id="ARBA00022989"/>
    </source>
</evidence>
<evidence type="ECO:0000313" key="7">
    <source>
        <dbReference type="Proteomes" id="UP001189619"/>
    </source>
</evidence>
<dbReference type="InterPro" id="IPR007382">
    <property type="entry name" value="UPF0756_TM"/>
</dbReference>
<protein>
    <recommendedName>
        <fullName evidence="5">UPF0756 membrane protein BSPP4475_09635</fullName>
    </recommendedName>
</protein>
<feature type="transmembrane region" description="Helical" evidence="5">
    <location>
        <begin position="48"/>
        <end position="66"/>
    </location>
</feature>
<dbReference type="KEGG" id="bayd:BSPP4475_09635"/>
<keyword evidence="4 5" id="KW-0472">Membrane</keyword>
<dbReference type="PANTHER" id="PTHR38452:SF1">
    <property type="entry name" value="UPF0756 MEMBRANE PROTEIN YEAL"/>
    <property type="match status" value="1"/>
</dbReference>
<proteinExistence type="inferred from homology"/>
<feature type="transmembrane region" description="Helical" evidence="5">
    <location>
        <begin position="78"/>
        <end position="97"/>
    </location>
</feature>
<dbReference type="Pfam" id="PF04284">
    <property type="entry name" value="DUF441"/>
    <property type="match status" value="1"/>
</dbReference>
<feature type="transmembrane region" description="Helical" evidence="5">
    <location>
        <begin position="6"/>
        <end position="36"/>
    </location>
</feature>
<keyword evidence="2 5" id="KW-0812">Transmembrane</keyword>
<evidence type="ECO:0000256" key="5">
    <source>
        <dbReference type="HAMAP-Rule" id="MF_01874"/>
    </source>
</evidence>
<dbReference type="AlphaFoldDB" id="A0AA48RHQ3"/>
<dbReference type="PANTHER" id="PTHR38452">
    <property type="entry name" value="UPF0756 MEMBRANE PROTEIN YEAL"/>
    <property type="match status" value="1"/>
</dbReference>
<dbReference type="HAMAP" id="MF_01874">
    <property type="entry name" value="UPF0756"/>
    <property type="match status" value="1"/>
</dbReference>